<evidence type="ECO:0000313" key="3">
    <source>
        <dbReference type="EMBL" id="CBM69267.1"/>
    </source>
</evidence>
<keyword evidence="1" id="KW-0732">Signal</keyword>
<dbReference type="InterPro" id="IPR009003">
    <property type="entry name" value="Peptidase_S1_PA"/>
</dbReference>
<protein>
    <submittedName>
        <fullName evidence="3">Venom protein Ci-40a</fullName>
    </submittedName>
</protein>
<evidence type="ECO:0000259" key="2">
    <source>
        <dbReference type="Pfam" id="PF00089"/>
    </source>
</evidence>
<evidence type="ECO:0000256" key="1">
    <source>
        <dbReference type="SAM" id="SignalP"/>
    </source>
</evidence>
<dbReference type="Gene3D" id="2.40.10.10">
    <property type="entry name" value="Trypsin-like serine proteases"/>
    <property type="match status" value="1"/>
</dbReference>
<sequence>MISILITFLTCLTMCTCLIPNVFFDLNKNAITKFPWMVAITNESSLIAYGTLIHRKAVLTRALLEPEPKNIESLRVHADCFFLGEEALETNYNCSKVRQVNQYNIIQEHQDDNKKNLAILILTNSFKLTEDVDIIELTKFENDI</sequence>
<dbReference type="InterPro" id="IPR001254">
    <property type="entry name" value="Trypsin_dom"/>
</dbReference>
<dbReference type="SUPFAM" id="SSF50494">
    <property type="entry name" value="Trypsin-like serine proteases"/>
    <property type="match status" value="1"/>
</dbReference>
<feature type="non-terminal residue" evidence="3">
    <location>
        <position position="144"/>
    </location>
</feature>
<dbReference type="EMBL" id="FN908679">
    <property type="protein sequence ID" value="CBM69267.1"/>
    <property type="molecule type" value="mRNA"/>
</dbReference>
<reference evidence="3" key="1">
    <citation type="journal article" date="2010" name="BMC Genomics">
        <title>The venom composition of the parasitic wasp Chelonus inanitus resolved by combined expressed sequence tags analysis and proteomic approach.</title>
        <authorList>
            <person name="Vincent B."/>
            <person name="Kaeslin M."/>
            <person name="Roth T."/>
            <person name="Heller M."/>
            <person name="Poulain J."/>
            <person name="Cousserans F."/>
            <person name="Schaller J."/>
            <person name="Poirie M."/>
            <person name="Lanzrein B."/>
            <person name="Drezen J.-M."/>
            <person name="Moreau S.J.M."/>
        </authorList>
    </citation>
    <scope>NUCLEOTIDE SEQUENCE</scope>
    <source>
        <tissue evidence="3">Venom glands</tissue>
    </source>
</reference>
<feature type="domain" description="Peptidase S1" evidence="2">
    <location>
        <begin position="30"/>
        <end position="139"/>
    </location>
</feature>
<feature type="chain" id="PRO_5003214397" evidence="1">
    <location>
        <begin position="18"/>
        <end position="144"/>
    </location>
</feature>
<name>E6ZCJ8_9HYME</name>
<dbReference type="InterPro" id="IPR043504">
    <property type="entry name" value="Peptidase_S1_PA_chymotrypsin"/>
</dbReference>
<dbReference type="GO" id="GO:0004252">
    <property type="term" value="F:serine-type endopeptidase activity"/>
    <property type="evidence" value="ECO:0007669"/>
    <property type="project" value="InterPro"/>
</dbReference>
<proteinExistence type="evidence at transcript level"/>
<organism evidence="3">
    <name type="scientific">Chelonus inanitus</name>
    <dbReference type="NCBI Taxonomy" id="49201"/>
    <lineage>
        <taxon>Eukaryota</taxon>
        <taxon>Metazoa</taxon>
        <taxon>Ecdysozoa</taxon>
        <taxon>Arthropoda</taxon>
        <taxon>Hexapoda</taxon>
        <taxon>Insecta</taxon>
        <taxon>Pterygota</taxon>
        <taxon>Neoptera</taxon>
        <taxon>Endopterygota</taxon>
        <taxon>Hymenoptera</taxon>
        <taxon>Apocrita</taxon>
        <taxon>Ichneumonoidea</taxon>
        <taxon>Braconidae</taxon>
        <taxon>Cheloninae</taxon>
        <taxon>Chelonus</taxon>
    </lineage>
</organism>
<dbReference type="AlphaFoldDB" id="E6ZCJ8"/>
<feature type="signal peptide" evidence="1">
    <location>
        <begin position="1"/>
        <end position="17"/>
    </location>
</feature>
<dbReference type="Pfam" id="PF00089">
    <property type="entry name" value="Trypsin"/>
    <property type="match status" value="1"/>
</dbReference>
<dbReference type="GO" id="GO:0006508">
    <property type="term" value="P:proteolysis"/>
    <property type="evidence" value="ECO:0007669"/>
    <property type="project" value="InterPro"/>
</dbReference>
<accession>E6ZCJ8</accession>